<reference evidence="6" key="1">
    <citation type="journal article" date="2016" name="Genome Announc.">
        <title>Draft Genome Sequences of Five Rapidly Growing Mycobacterium Species, M. thermoresistibile, M. fortuitum subsp. acetamidolyticum, M. canariasense, M. brisbanense, and M. novocastrense.</title>
        <authorList>
            <person name="Katahira K."/>
            <person name="Ogura Y."/>
            <person name="Gotoh Y."/>
            <person name="Hayashi T."/>
        </authorList>
    </citation>
    <scope>NUCLEOTIDE SEQUENCE [LARGE SCALE GENOMIC DNA]</scope>
    <source>
        <strain evidence="6">JCM15654</strain>
    </source>
</reference>
<dbReference type="PANTHER" id="PTHR38445">
    <property type="entry name" value="HTH-TYPE TRANSCRIPTIONAL REPRESSOR YTRA"/>
    <property type="match status" value="1"/>
</dbReference>
<dbReference type="EMBL" id="BCSX01000040">
    <property type="protein sequence ID" value="GAS90544.1"/>
    <property type="molecule type" value="Genomic_DNA"/>
</dbReference>
<gene>
    <name evidence="5" type="ORF">RMCB_4640</name>
</gene>
<dbReference type="InterPro" id="IPR000524">
    <property type="entry name" value="Tscrpt_reg_HTH_GntR"/>
</dbReference>
<dbReference type="GO" id="GO:0003677">
    <property type="term" value="F:DNA binding"/>
    <property type="evidence" value="ECO:0007669"/>
    <property type="project" value="UniProtKB-KW"/>
</dbReference>
<dbReference type="SMART" id="SM00345">
    <property type="entry name" value="HTH_GNTR"/>
    <property type="match status" value="1"/>
</dbReference>
<dbReference type="InterPro" id="IPR036390">
    <property type="entry name" value="WH_DNA-bd_sf"/>
</dbReference>
<accession>A0A117I6T5</accession>
<dbReference type="Proteomes" id="UP000069620">
    <property type="component" value="Unassembled WGS sequence"/>
</dbReference>
<dbReference type="PANTHER" id="PTHR38445:SF9">
    <property type="entry name" value="HTH-TYPE TRANSCRIPTIONAL REPRESSOR YTRA"/>
    <property type="match status" value="1"/>
</dbReference>
<dbReference type="CDD" id="cd07377">
    <property type="entry name" value="WHTH_GntR"/>
    <property type="match status" value="1"/>
</dbReference>
<evidence type="ECO:0000259" key="4">
    <source>
        <dbReference type="PROSITE" id="PS50949"/>
    </source>
</evidence>
<organism evidence="5 6">
    <name type="scientific">Mycolicibacterium brisbanense</name>
    <dbReference type="NCBI Taxonomy" id="146020"/>
    <lineage>
        <taxon>Bacteria</taxon>
        <taxon>Bacillati</taxon>
        <taxon>Actinomycetota</taxon>
        <taxon>Actinomycetes</taxon>
        <taxon>Mycobacteriales</taxon>
        <taxon>Mycobacteriaceae</taxon>
        <taxon>Mycolicibacterium</taxon>
    </lineage>
</organism>
<dbReference type="STRING" id="146020.RMCB_4640"/>
<dbReference type="AlphaFoldDB" id="A0A117I6T5"/>
<dbReference type="GO" id="GO:0003700">
    <property type="term" value="F:DNA-binding transcription factor activity"/>
    <property type="evidence" value="ECO:0007669"/>
    <property type="project" value="InterPro"/>
</dbReference>
<evidence type="ECO:0000256" key="1">
    <source>
        <dbReference type="ARBA" id="ARBA00023015"/>
    </source>
</evidence>
<sequence>MAQRPVSTSRKVGTPLSADIPAPLSTVNRTFTNVAALGDTEHVTELGDWVRVDPDADRPLFDQLRIQIIDGIRDGRLSPGTRLPTVRELAGQIRLAVNTVARAYRELEAAGVLETRGRYGTFVARADPADAAMAAAANSFAEAARALGIGKVDALRYLDAAFD</sequence>
<dbReference type="Gene3D" id="1.10.10.10">
    <property type="entry name" value="Winged helix-like DNA-binding domain superfamily/Winged helix DNA-binding domain"/>
    <property type="match status" value="1"/>
</dbReference>
<dbReference type="SUPFAM" id="SSF46785">
    <property type="entry name" value="Winged helix' DNA-binding domain"/>
    <property type="match status" value="1"/>
</dbReference>
<evidence type="ECO:0000313" key="6">
    <source>
        <dbReference type="Proteomes" id="UP000069620"/>
    </source>
</evidence>
<reference evidence="6" key="2">
    <citation type="submission" date="2016-02" db="EMBL/GenBank/DDBJ databases">
        <title>Draft genome sequence of five rapidly growing Mycobacterium species.</title>
        <authorList>
            <person name="Katahira K."/>
            <person name="Gotou Y."/>
            <person name="Iida K."/>
            <person name="Ogura Y."/>
            <person name="Hayashi T."/>
        </authorList>
    </citation>
    <scope>NUCLEOTIDE SEQUENCE [LARGE SCALE GENOMIC DNA]</scope>
    <source>
        <strain evidence="6">JCM15654</strain>
    </source>
</reference>
<dbReference type="PROSITE" id="PS50949">
    <property type="entry name" value="HTH_GNTR"/>
    <property type="match status" value="1"/>
</dbReference>
<dbReference type="Pfam" id="PF00392">
    <property type="entry name" value="GntR"/>
    <property type="match status" value="1"/>
</dbReference>
<evidence type="ECO:0000256" key="2">
    <source>
        <dbReference type="ARBA" id="ARBA00023125"/>
    </source>
</evidence>
<evidence type="ECO:0000256" key="3">
    <source>
        <dbReference type="ARBA" id="ARBA00023163"/>
    </source>
</evidence>
<proteinExistence type="predicted"/>
<comment type="caution">
    <text evidence="5">The sequence shown here is derived from an EMBL/GenBank/DDBJ whole genome shotgun (WGS) entry which is preliminary data.</text>
</comment>
<keyword evidence="6" id="KW-1185">Reference proteome</keyword>
<feature type="domain" description="HTH gntR-type" evidence="4">
    <location>
        <begin position="58"/>
        <end position="126"/>
    </location>
</feature>
<dbReference type="InterPro" id="IPR036388">
    <property type="entry name" value="WH-like_DNA-bd_sf"/>
</dbReference>
<evidence type="ECO:0000313" key="5">
    <source>
        <dbReference type="EMBL" id="GAS90544.1"/>
    </source>
</evidence>
<keyword evidence="1" id="KW-0805">Transcription regulation</keyword>
<name>A0A117I6T5_9MYCO</name>
<keyword evidence="2" id="KW-0238">DNA-binding</keyword>
<keyword evidence="3" id="KW-0804">Transcription</keyword>
<protein>
    <submittedName>
        <fullName evidence="5">GntR family transcriptional regulator</fullName>
    </submittedName>
</protein>